<keyword evidence="4 7" id="KW-0067">ATP-binding</keyword>
<dbReference type="RefSeq" id="WP_071546225.1">
    <property type="nucleotide sequence ID" value="NZ_LKAQ01000004.1"/>
</dbReference>
<keyword evidence="5 7" id="KW-1278">Translocase</keyword>
<gene>
    <name evidence="9" type="primary">potA_5</name>
    <name evidence="7" type="synonym">potA</name>
    <name evidence="9" type="ORF">BerOc1_02762</name>
</gene>
<dbReference type="Pfam" id="PF00005">
    <property type="entry name" value="ABC_tran"/>
    <property type="match status" value="1"/>
</dbReference>
<dbReference type="PANTHER" id="PTHR42781:SF4">
    <property type="entry name" value="SPERMIDINE_PUTRESCINE IMPORT ATP-BINDING PROTEIN POTA"/>
    <property type="match status" value="1"/>
</dbReference>
<dbReference type="CDD" id="cd03300">
    <property type="entry name" value="ABC_PotA_N"/>
    <property type="match status" value="1"/>
</dbReference>
<evidence type="ECO:0000256" key="6">
    <source>
        <dbReference type="ARBA" id="ARBA00023136"/>
    </source>
</evidence>
<keyword evidence="1 7" id="KW-0813">Transport</keyword>
<dbReference type="InterPro" id="IPR017871">
    <property type="entry name" value="ABC_transporter-like_CS"/>
</dbReference>
<dbReference type="Proteomes" id="UP000181901">
    <property type="component" value="Unassembled WGS sequence"/>
</dbReference>
<dbReference type="SUPFAM" id="SSF50331">
    <property type="entry name" value="MOP-like"/>
    <property type="match status" value="1"/>
</dbReference>
<comment type="function">
    <text evidence="7">Part of the ABC transporter complex PotABCD involved in spermidine/putrescine import. Responsible for energy coupling to the transport system.</text>
</comment>
<evidence type="ECO:0000256" key="3">
    <source>
        <dbReference type="ARBA" id="ARBA00022741"/>
    </source>
</evidence>
<dbReference type="EMBL" id="LKAQ01000004">
    <property type="protein sequence ID" value="OIQ50820.1"/>
    <property type="molecule type" value="Genomic_DNA"/>
</dbReference>
<evidence type="ECO:0000256" key="4">
    <source>
        <dbReference type="ARBA" id="ARBA00022840"/>
    </source>
</evidence>
<dbReference type="OrthoDB" id="9809450at2"/>
<dbReference type="InterPro" id="IPR003593">
    <property type="entry name" value="AAA+_ATPase"/>
</dbReference>
<evidence type="ECO:0000256" key="7">
    <source>
        <dbReference type="RuleBase" id="RU364083"/>
    </source>
</evidence>
<dbReference type="InterPro" id="IPR027417">
    <property type="entry name" value="P-loop_NTPase"/>
</dbReference>
<keyword evidence="6 7" id="KW-0472">Membrane</keyword>
<dbReference type="SMART" id="SM00382">
    <property type="entry name" value="AAA"/>
    <property type="match status" value="1"/>
</dbReference>
<dbReference type="GO" id="GO:0005524">
    <property type="term" value="F:ATP binding"/>
    <property type="evidence" value="ECO:0007669"/>
    <property type="project" value="UniProtKB-KW"/>
</dbReference>
<evidence type="ECO:0000259" key="8">
    <source>
        <dbReference type="PROSITE" id="PS50893"/>
    </source>
</evidence>
<dbReference type="InterPro" id="IPR013611">
    <property type="entry name" value="Transp-assoc_OB_typ2"/>
</dbReference>
<accession>A0A1J5MYA4</accession>
<dbReference type="NCBIfam" id="NF006987">
    <property type="entry name" value="PRK09452.1"/>
    <property type="match status" value="1"/>
</dbReference>
<evidence type="ECO:0000313" key="9">
    <source>
        <dbReference type="EMBL" id="OIQ50820.1"/>
    </source>
</evidence>
<dbReference type="FunFam" id="3.40.50.300:FF:000133">
    <property type="entry name" value="Spermidine/putrescine import ATP-binding protein PotA"/>
    <property type="match status" value="1"/>
</dbReference>
<comment type="catalytic activity">
    <reaction evidence="7">
        <text>ATP + H2O + polyamine-[polyamine-binding protein]Side 1 = ADP + phosphate + polyamineSide 2 + [polyamine-binding protein]Side 1.</text>
        <dbReference type="EC" id="7.6.2.11"/>
    </reaction>
</comment>
<organism evidence="9 10">
    <name type="scientific">Pseudodesulfovibrio hydrargyri</name>
    <dbReference type="NCBI Taxonomy" id="2125990"/>
    <lineage>
        <taxon>Bacteria</taxon>
        <taxon>Pseudomonadati</taxon>
        <taxon>Thermodesulfobacteriota</taxon>
        <taxon>Desulfovibrionia</taxon>
        <taxon>Desulfovibrionales</taxon>
        <taxon>Desulfovibrionaceae</taxon>
    </lineage>
</organism>
<evidence type="ECO:0000256" key="5">
    <source>
        <dbReference type="ARBA" id="ARBA00022967"/>
    </source>
</evidence>
<keyword evidence="9" id="KW-0378">Hydrolase</keyword>
<dbReference type="SUPFAM" id="SSF52540">
    <property type="entry name" value="P-loop containing nucleoside triphosphate hydrolases"/>
    <property type="match status" value="1"/>
</dbReference>
<dbReference type="InterPro" id="IPR008995">
    <property type="entry name" value="Mo/tungstate-bd_C_term_dom"/>
</dbReference>
<keyword evidence="3 7" id="KW-0547">Nucleotide-binding</keyword>
<dbReference type="InterPro" id="IPR003439">
    <property type="entry name" value="ABC_transporter-like_ATP-bd"/>
</dbReference>
<dbReference type="Gene3D" id="3.40.50.300">
    <property type="entry name" value="P-loop containing nucleotide triphosphate hydrolases"/>
    <property type="match status" value="1"/>
</dbReference>
<name>A0A1J5MYA4_9BACT</name>
<dbReference type="InterPro" id="IPR050093">
    <property type="entry name" value="ABC_SmlMolc_Importer"/>
</dbReference>
<proteinExistence type="inferred from homology"/>
<evidence type="ECO:0000256" key="2">
    <source>
        <dbReference type="ARBA" id="ARBA00022475"/>
    </source>
</evidence>
<reference evidence="9 10" key="1">
    <citation type="submission" date="2015-09" db="EMBL/GenBank/DDBJ databases">
        <title>Genome of Desulfovibrio dechloracetivorans BerOc1, a mercury methylating strain isolated from highly hydrocarbons and metals contaminated coastal sediments.</title>
        <authorList>
            <person name="Goni Urriza M."/>
            <person name="Gassie C."/>
            <person name="Bouchez O."/>
            <person name="Klopp C."/>
            <person name="Ranchou-Peyruse A."/>
            <person name="Remy G."/>
        </authorList>
    </citation>
    <scope>NUCLEOTIDE SEQUENCE [LARGE SCALE GENOMIC DNA]</scope>
    <source>
        <strain evidence="9 10">BerOc1</strain>
    </source>
</reference>
<feature type="domain" description="ABC transporter" evidence="8">
    <location>
        <begin position="6"/>
        <end position="236"/>
    </location>
</feature>
<dbReference type="PANTHER" id="PTHR42781">
    <property type="entry name" value="SPERMIDINE/PUTRESCINE IMPORT ATP-BINDING PROTEIN POTA"/>
    <property type="match status" value="1"/>
</dbReference>
<dbReference type="InterPro" id="IPR005893">
    <property type="entry name" value="PotA-like"/>
</dbReference>
<evidence type="ECO:0000313" key="10">
    <source>
        <dbReference type="Proteomes" id="UP000181901"/>
    </source>
</evidence>
<dbReference type="AlphaFoldDB" id="A0A1J5MYA4"/>
<comment type="similarity">
    <text evidence="7">Belongs to the ABC transporter superfamily. Spermidine/putrescine importer (TC 3.A.1.11.1) family.</text>
</comment>
<dbReference type="GO" id="GO:0043190">
    <property type="term" value="C:ATP-binding cassette (ABC) transporter complex"/>
    <property type="evidence" value="ECO:0007669"/>
    <property type="project" value="InterPro"/>
</dbReference>
<dbReference type="GO" id="GO:0015594">
    <property type="term" value="F:ABC-type putrescine transporter activity"/>
    <property type="evidence" value="ECO:0007669"/>
    <property type="project" value="InterPro"/>
</dbReference>
<protein>
    <recommendedName>
        <fullName evidence="7">Spermidine/putrescine import ATP-binding protein PotA</fullName>
        <ecNumber evidence="7">7.6.2.11</ecNumber>
    </recommendedName>
</protein>
<dbReference type="InterPro" id="IPR017879">
    <property type="entry name" value="PotA_ATP-bd"/>
</dbReference>
<keyword evidence="10" id="KW-1185">Reference proteome</keyword>
<dbReference type="EC" id="7.6.2.11" evidence="7"/>
<dbReference type="NCBIfam" id="TIGR01187">
    <property type="entry name" value="potA"/>
    <property type="match status" value="1"/>
</dbReference>
<dbReference type="GO" id="GO:0016887">
    <property type="term" value="F:ATP hydrolysis activity"/>
    <property type="evidence" value="ECO:0007669"/>
    <property type="project" value="InterPro"/>
</dbReference>
<sequence length="372" mass="41310">MTQPVVTLDSVSKSFDGETAVENISLSIEDGEFITLLGPSGCGKTTILRILGGFEESDSGAVKLDGRSVKGVPPESRAVNTVFQSYALFPHMNVFDNVAFGLRIAGMGEADVRRTVDEALRLVCLESMGRRMPKELSGGQQQRVAIARAIVNKPRVLLLDEPLSALDYRLRKQMQKELKELQRTLDITFVLVTHDQEEAFSMSDRVVVMNDGHIEQVGTPREIYEEPANLYVARFVGEINVLDGTVTGRRGESYTAEVEGASVLVKARREFADGDRVHVLLRPEDFRVEVMKDLEESPDLADKFAKALLKGTVDGTCYRGATYDVDITLDDGKRILVTEFFDEDSETLYFHAGDRVAVGWFEGWEVVLPHEG</sequence>
<evidence type="ECO:0000256" key="1">
    <source>
        <dbReference type="ARBA" id="ARBA00022448"/>
    </source>
</evidence>
<dbReference type="Gene3D" id="2.40.50.100">
    <property type="match status" value="1"/>
</dbReference>
<dbReference type="PROSITE" id="PS00211">
    <property type="entry name" value="ABC_TRANSPORTER_1"/>
    <property type="match status" value="1"/>
</dbReference>
<comment type="caution">
    <text evidence="9">The sequence shown here is derived from an EMBL/GenBank/DDBJ whole genome shotgun (WGS) entry which is preliminary data.</text>
</comment>
<comment type="subunit">
    <text evidence="7">The complex is composed of two ATP-binding proteins (PotA), two transmembrane proteins (PotB and PotC) and a solute-binding protein (PotD).</text>
</comment>
<dbReference type="Pfam" id="PF08402">
    <property type="entry name" value="TOBE_2"/>
    <property type="match status" value="1"/>
</dbReference>
<dbReference type="PROSITE" id="PS50893">
    <property type="entry name" value="ABC_TRANSPORTER_2"/>
    <property type="match status" value="1"/>
</dbReference>
<keyword evidence="2 7" id="KW-1003">Cell membrane</keyword>